<evidence type="ECO:0000256" key="2">
    <source>
        <dbReference type="SAM" id="MobiDB-lite"/>
    </source>
</evidence>
<keyword evidence="1" id="KW-0723">Serine/threonine-protein kinase</keyword>
<dbReference type="PANTHER" id="PTHR35526:SF3">
    <property type="entry name" value="ANTI-SIGMA-F FACTOR RSBW"/>
    <property type="match status" value="1"/>
</dbReference>
<dbReference type="PANTHER" id="PTHR35526">
    <property type="entry name" value="ANTI-SIGMA-F FACTOR RSBW-RELATED"/>
    <property type="match status" value="1"/>
</dbReference>
<accession>A0A1V0TYV2</accession>
<dbReference type="InterPro" id="IPR050267">
    <property type="entry name" value="Anti-sigma-factor_SerPK"/>
</dbReference>
<feature type="compositionally biased region" description="Basic and acidic residues" evidence="2">
    <location>
        <begin position="1"/>
        <end position="21"/>
    </location>
</feature>
<dbReference type="Pfam" id="PF13581">
    <property type="entry name" value="HATPase_c_2"/>
    <property type="match status" value="1"/>
</dbReference>
<sequence length="157" mass="16738">MRQPVRREGRDGRHGAGEETRGGGIAARAPGVLRRTVRHADLRAVGEVRRELRQLLSHWAGQRNGEVAEVATLLTSELVTNALVHAEGGALVTATVGDRLRVEVRDFVSGRPEPRAATTDGTSGRGLLLVRSLADAWGIRSHGVGKSVWFELGGGPA</sequence>
<dbReference type="KEGG" id="sgv:B1H19_31805"/>
<evidence type="ECO:0000313" key="4">
    <source>
        <dbReference type="EMBL" id="ARF58159.1"/>
    </source>
</evidence>
<dbReference type="STRING" id="553510.B1H19_31805"/>
<dbReference type="SUPFAM" id="SSF55874">
    <property type="entry name" value="ATPase domain of HSP90 chaperone/DNA topoisomerase II/histidine kinase"/>
    <property type="match status" value="1"/>
</dbReference>
<dbReference type="Proteomes" id="UP000192726">
    <property type="component" value="Chromosome"/>
</dbReference>
<dbReference type="CDD" id="cd16936">
    <property type="entry name" value="HATPase_RsbW-like"/>
    <property type="match status" value="1"/>
</dbReference>
<evidence type="ECO:0000259" key="3">
    <source>
        <dbReference type="Pfam" id="PF13581"/>
    </source>
</evidence>
<dbReference type="AlphaFoldDB" id="A0A1V0TYV2"/>
<gene>
    <name evidence="4" type="ORF">B1H19_31805</name>
</gene>
<reference evidence="4 5" key="1">
    <citation type="submission" date="2017-04" db="EMBL/GenBank/DDBJ databases">
        <title>Complete Genome Sequence of Streptomyces gilvosporeus F607, a Capable Producer of Natamycin.</title>
        <authorList>
            <person name="Zong G."/>
            <person name="Zhong C."/>
            <person name="Fu J."/>
            <person name="Qin R."/>
            <person name="Cao G."/>
        </authorList>
    </citation>
    <scope>NUCLEOTIDE SEQUENCE [LARGE SCALE GENOMIC DNA]</scope>
    <source>
        <strain evidence="4 5">F607</strain>
    </source>
</reference>
<keyword evidence="1" id="KW-0418">Kinase</keyword>
<organism evidence="4 5">
    <name type="scientific">Streptomyces gilvosporeus</name>
    <dbReference type="NCBI Taxonomy" id="553510"/>
    <lineage>
        <taxon>Bacteria</taxon>
        <taxon>Bacillati</taxon>
        <taxon>Actinomycetota</taxon>
        <taxon>Actinomycetes</taxon>
        <taxon>Kitasatosporales</taxon>
        <taxon>Streptomycetaceae</taxon>
        <taxon>Streptomyces</taxon>
    </lineage>
</organism>
<dbReference type="EMBL" id="CP020569">
    <property type="protein sequence ID" value="ARF58159.1"/>
    <property type="molecule type" value="Genomic_DNA"/>
</dbReference>
<evidence type="ECO:0000256" key="1">
    <source>
        <dbReference type="ARBA" id="ARBA00022527"/>
    </source>
</evidence>
<evidence type="ECO:0000313" key="5">
    <source>
        <dbReference type="Proteomes" id="UP000192726"/>
    </source>
</evidence>
<dbReference type="InterPro" id="IPR003594">
    <property type="entry name" value="HATPase_dom"/>
</dbReference>
<proteinExistence type="predicted"/>
<keyword evidence="1" id="KW-0808">Transferase</keyword>
<protein>
    <recommendedName>
        <fullName evidence="3">Histidine kinase/HSP90-like ATPase domain-containing protein</fullName>
    </recommendedName>
</protein>
<name>A0A1V0TYV2_9ACTN</name>
<dbReference type="Gene3D" id="3.30.565.10">
    <property type="entry name" value="Histidine kinase-like ATPase, C-terminal domain"/>
    <property type="match status" value="1"/>
</dbReference>
<feature type="domain" description="Histidine kinase/HSP90-like ATPase" evidence="3">
    <location>
        <begin position="40"/>
        <end position="150"/>
    </location>
</feature>
<dbReference type="InterPro" id="IPR036890">
    <property type="entry name" value="HATPase_C_sf"/>
</dbReference>
<dbReference type="GO" id="GO:0004674">
    <property type="term" value="F:protein serine/threonine kinase activity"/>
    <property type="evidence" value="ECO:0007669"/>
    <property type="project" value="UniProtKB-KW"/>
</dbReference>
<keyword evidence="5" id="KW-1185">Reference proteome</keyword>
<feature type="region of interest" description="Disordered" evidence="2">
    <location>
        <begin position="1"/>
        <end position="29"/>
    </location>
</feature>
<dbReference type="OrthoDB" id="5244329at2"/>